<dbReference type="PANTHER" id="PTHR43156:SF2">
    <property type="entry name" value="STAGE II SPORULATION PROTEIN E"/>
    <property type="match status" value="1"/>
</dbReference>
<dbReference type="InterPro" id="IPR052016">
    <property type="entry name" value="Bact_Sigma-Reg"/>
</dbReference>
<accession>A0ABP7FW45</accession>
<gene>
    <name evidence="3" type="ORF">GCM10022402_31240</name>
</gene>
<comment type="caution">
    <text evidence="3">The sequence shown here is derived from an EMBL/GenBank/DDBJ whole genome shotgun (WGS) entry which is preliminary data.</text>
</comment>
<protein>
    <submittedName>
        <fullName evidence="3">PP2C family protein-serine/threonine phosphatase</fullName>
    </submittedName>
</protein>
<dbReference type="InterPro" id="IPR036457">
    <property type="entry name" value="PPM-type-like_dom_sf"/>
</dbReference>
<keyword evidence="1" id="KW-0378">Hydrolase</keyword>
<feature type="domain" description="PPM-type phosphatase" evidence="2">
    <location>
        <begin position="178"/>
        <end position="385"/>
    </location>
</feature>
<sequence length="411" mass="44527">MAGQYMRLNELLAATEAVPPAEAVTVVVEDVRRRFDATMVSFLIADISGDAVVRLATVGTLPPARSAERIQLPGTVYEQVLRTQRPYAAVEGWGEPRRVIVPVTNRGDTIGLLELAAPIEADDPALHEIGRAAHGLAYIIIANRRFTDLYQWGRRTTPLTLPAEIQHHLLPSALSCEAAQFTVSGALEPTSSIGGDTFDYAADRRILHLSVTDAMGHEVDAALLATLLVAALRGARREGADLVEQARRADRAVARHGNQGMVTGQLVQIDLWDGSTELVNAGHPPPLRLRGGEVEQLALDADLPFGAPFPHSYHVQPLEIRPGDRLVMLTDGMLERCAASAELPALVERTANLHPREVSSVLASTVLRACNGRPPDDATVLCLDWYGTEHRERDAQNGADLTQASPPLPWE</sequence>
<dbReference type="InterPro" id="IPR001932">
    <property type="entry name" value="PPM-type_phosphatase-like_dom"/>
</dbReference>
<dbReference type="Proteomes" id="UP001500908">
    <property type="component" value="Unassembled WGS sequence"/>
</dbReference>
<proteinExistence type="predicted"/>
<evidence type="ECO:0000313" key="3">
    <source>
        <dbReference type="EMBL" id="GAA3749839.1"/>
    </source>
</evidence>
<dbReference type="Pfam" id="PF07228">
    <property type="entry name" value="SpoIIE"/>
    <property type="match status" value="1"/>
</dbReference>
<evidence type="ECO:0000313" key="4">
    <source>
        <dbReference type="Proteomes" id="UP001500908"/>
    </source>
</evidence>
<reference evidence="4" key="1">
    <citation type="journal article" date="2019" name="Int. J. Syst. Evol. Microbiol.">
        <title>The Global Catalogue of Microorganisms (GCM) 10K type strain sequencing project: providing services to taxonomists for standard genome sequencing and annotation.</title>
        <authorList>
            <consortium name="The Broad Institute Genomics Platform"/>
            <consortium name="The Broad Institute Genome Sequencing Center for Infectious Disease"/>
            <person name="Wu L."/>
            <person name="Ma J."/>
        </authorList>
    </citation>
    <scope>NUCLEOTIDE SEQUENCE [LARGE SCALE GENOMIC DNA]</scope>
    <source>
        <strain evidence="4">JCM 17137</strain>
    </source>
</reference>
<organism evidence="3 4">
    <name type="scientific">Salinactinospora qingdaonensis</name>
    <dbReference type="NCBI Taxonomy" id="702744"/>
    <lineage>
        <taxon>Bacteria</taxon>
        <taxon>Bacillati</taxon>
        <taxon>Actinomycetota</taxon>
        <taxon>Actinomycetes</taxon>
        <taxon>Streptosporangiales</taxon>
        <taxon>Nocardiopsidaceae</taxon>
        <taxon>Salinactinospora</taxon>
    </lineage>
</organism>
<keyword evidence="4" id="KW-1185">Reference proteome</keyword>
<dbReference type="EMBL" id="BAABDD010000014">
    <property type="protein sequence ID" value="GAA3749839.1"/>
    <property type="molecule type" value="Genomic_DNA"/>
</dbReference>
<dbReference type="Gene3D" id="3.60.40.10">
    <property type="entry name" value="PPM-type phosphatase domain"/>
    <property type="match status" value="1"/>
</dbReference>
<dbReference type="SMART" id="SM00331">
    <property type="entry name" value="PP2C_SIG"/>
    <property type="match status" value="1"/>
</dbReference>
<dbReference type="PANTHER" id="PTHR43156">
    <property type="entry name" value="STAGE II SPORULATION PROTEIN E-RELATED"/>
    <property type="match status" value="1"/>
</dbReference>
<dbReference type="SUPFAM" id="SSF81606">
    <property type="entry name" value="PP2C-like"/>
    <property type="match status" value="1"/>
</dbReference>
<name>A0ABP7FW45_9ACTN</name>
<evidence type="ECO:0000256" key="1">
    <source>
        <dbReference type="ARBA" id="ARBA00022801"/>
    </source>
</evidence>
<evidence type="ECO:0000259" key="2">
    <source>
        <dbReference type="SMART" id="SM00331"/>
    </source>
</evidence>
<dbReference type="SUPFAM" id="SSF55781">
    <property type="entry name" value="GAF domain-like"/>
    <property type="match status" value="1"/>
</dbReference>
<dbReference type="RefSeq" id="WP_344972432.1">
    <property type="nucleotide sequence ID" value="NZ_BAABDD010000014.1"/>
</dbReference>